<reference evidence="2" key="3">
    <citation type="submission" date="2023-05" db="EMBL/GenBank/DDBJ databases">
        <authorList>
            <person name="Smith C.H."/>
        </authorList>
    </citation>
    <scope>NUCLEOTIDE SEQUENCE</scope>
    <source>
        <strain evidence="2">CHS0354</strain>
        <tissue evidence="2">Mantle</tissue>
    </source>
</reference>
<evidence type="ECO:0000313" key="3">
    <source>
        <dbReference type="Proteomes" id="UP001195483"/>
    </source>
</evidence>
<organism evidence="2 3">
    <name type="scientific">Potamilus streckersoni</name>
    <dbReference type="NCBI Taxonomy" id="2493646"/>
    <lineage>
        <taxon>Eukaryota</taxon>
        <taxon>Metazoa</taxon>
        <taxon>Spiralia</taxon>
        <taxon>Lophotrochozoa</taxon>
        <taxon>Mollusca</taxon>
        <taxon>Bivalvia</taxon>
        <taxon>Autobranchia</taxon>
        <taxon>Heteroconchia</taxon>
        <taxon>Palaeoheterodonta</taxon>
        <taxon>Unionida</taxon>
        <taxon>Unionoidea</taxon>
        <taxon>Unionidae</taxon>
        <taxon>Ambleminae</taxon>
        <taxon>Lampsilini</taxon>
        <taxon>Potamilus</taxon>
    </lineage>
</organism>
<sequence>MDARSIEMYNQAFRDGKVKDYNIRVMVVGAYNVGKSTLTKRLLGKDVNICERKSTEGIDIQIECCKVSLTTGEWIIQEKNAEKYLRLQRLVKLLNEQVQKSEDKEQVPRGIENHDVSERHDNGLTQHDVSVKTKQNIDQEVGPTFSQPVKSPITILSPEASSEVASRENEKKDTVMEILQLVNENSDKLEKSMVEYAALGMWDFAGQYIFYTTHQTFLSYRAVYLLVIDLSQQIKSLIKDECFLDIEGMKLCQNHGK</sequence>
<dbReference type="Gene3D" id="3.40.50.300">
    <property type="entry name" value="P-loop containing nucleotide triphosphate hydrolases"/>
    <property type="match status" value="2"/>
</dbReference>
<dbReference type="Pfam" id="PF01926">
    <property type="entry name" value="MMR_HSR1"/>
    <property type="match status" value="1"/>
</dbReference>
<protein>
    <recommendedName>
        <fullName evidence="1">G domain-containing protein</fullName>
    </recommendedName>
</protein>
<dbReference type="Pfam" id="PF08477">
    <property type="entry name" value="Roc"/>
    <property type="match status" value="1"/>
</dbReference>
<evidence type="ECO:0000259" key="1">
    <source>
        <dbReference type="Pfam" id="PF01926"/>
    </source>
</evidence>
<dbReference type="SUPFAM" id="SSF52540">
    <property type="entry name" value="P-loop containing nucleoside triphosphate hydrolases"/>
    <property type="match status" value="1"/>
</dbReference>
<keyword evidence="3" id="KW-1185">Reference proteome</keyword>
<reference evidence="2" key="1">
    <citation type="journal article" date="2021" name="Genome Biol. Evol.">
        <title>A High-Quality Reference Genome for a Parasitic Bivalve with Doubly Uniparental Inheritance (Bivalvia: Unionida).</title>
        <authorList>
            <person name="Smith C.H."/>
        </authorList>
    </citation>
    <scope>NUCLEOTIDE SEQUENCE</scope>
    <source>
        <strain evidence="2">CHS0354</strain>
    </source>
</reference>
<proteinExistence type="predicted"/>
<comment type="caution">
    <text evidence="2">The sequence shown here is derived from an EMBL/GenBank/DDBJ whole genome shotgun (WGS) entry which is preliminary data.</text>
</comment>
<feature type="domain" description="G" evidence="1">
    <location>
        <begin position="24"/>
        <end position="55"/>
    </location>
</feature>
<reference evidence="2" key="2">
    <citation type="journal article" date="2021" name="Genome Biol. Evol.">
        <title>Developing a high-quality reference genome for a parasitic bivalve with doubly uniparental inheritance (Bivalvia: Unionida).</title>
        <authorList>
            <person name="Smith C.H."/>
        </authorList>
    </citation>
    <scope>NUCLEOTIDE SEQUENCE</scope>
    <source>
        <strain evidence="2">CHS0354</strain>
        <tissue evidence="2">Mantle</tissue>
    </source>
</reference>
<dbReference type="EMBL" id="JAEAOA010000534">
    <property type="protein sequence ID" value="KAK3587462.1"/>
    <property type="molecule type" value="Genomic_DNA"/>
</dbReference>
<name>A0AAE0VSF7_9BIVA</name>
<dbReference type="InterPro" id="IPR027417">
    <property type="entry name" value="P-loop_NTPase"/>
</dbReference>
<dbReference type="InterPro" id="IPR006073">
    <property type="entry name" value="GTP-bd"/>
</dbReference>
<dbReference type="GO" id="GO:0005525">
    <property type="term" value="F:GTP binding"/>
    <property type="evidence" value="ECO:0007669"/>
    <property type="project" value="InterPro"/>
</dbReference>
<gene>
    <name evidence="2" type="ORF">CHS0354_007954</name>
</gene>
<accession>A0AAE0VSF7</accession>
<dbReference type="Proteomes" id="UP001195483">
    <property type="component" value="Unassembled WGS sequence"/>
</dbReference>
<dbReference type="AlphaFoldDB" id="A0AAE0VSF7"/>
<evidence type="ECO:0000313" key="2">
    <source>
        <dbReference type="EMBL" id="KAK3587462.1"/>
    </source>
</evidence>
<dbReference type="CDD" id="cd00882">
    <property type="entry name" value="Ras_like_GTPase"/>
    <property type="match status" value="1"/>
</dbReference>